<dbReference type="Gene3D" id="3.40.50.300">
    <property type="entry name" value="P-loop containing nucleotide triphosphate hydrolases"/>
    <property type="match status" value="1"/>
</dbReference>
<accession>A0A8I6S4A2</accession>
<dbReference type="Proteomes" id="UP000494040">
    <property type="component" value="Unassembled WGS sequence"/>
</dbReference>
<comment type="similarity">
    <text evidence="1">Belongs to the CoaE family.</text>
</comment>
<dbReference type="NCBIfam" id="TIGR00152">
    <property type="entry name" value="dephospho-CoA kinase"/>
    <property type="match status" value="1"/>
</dbReference>
<dbReference type="SUPFAM" id="SSF52540">
    <property type="entry name" value="P-loop containing nucleoside triphosphate hydrolases"/>
    <property type="match status" value="1"/>
</dbReference>
<dbReference type="KEGG" id="clec:106671964"/>
<dbReference type="InterPro" id="IPR001977">
    <property type="entry name" value="Depp_CoAkinase"/>
</dbReference>
<dbReference type="PANTHER" id="PTHR10695">
    <property type="entry name" value="DEPHOSPHO-COA KINASE-RELATED"/>
    <property type="match status" value="1"/>
</dbReference>
<sequence>MYIVGLTGGIASGKSTVSKILKEAGIPVVDADFHARRVVEPGRKAWKKIKAEFGDKILKSNGQLDREQLGMLIFQDRAKRRRLNEITHPEIYKEMFWESIKCFYEGHAFIVLDLPLLFESGTMVDYCHKIIVVTCEPEQQLERLLLRDNLTERSARMRIESQMSLDEKARQASFVIDNSGTIEDTQTQVEQLIRLLKADKFHWKVRLICGIAVFFSVSLVCWLITTK</sequence>
<evidence type="ECO:0000256" key="4">
    <source>
        <dbReference type="ARBA" id="ARBA00044157"/>
    </source>
</evidence>
<dbReference type="PANTHER" id="PTHR10695:SF46">
    <property type="entry name" value="BIFUNCTIONAL COENZYME A SYNTHASE-RELATED"/>
    <property type="match status" value="1"/>
</dbReference>
<keyword evidence="3" id="KW-0067">ATP-binding</keyword>
<keyword evidence="2" id="KW-0547">Nucleotide-binding</keyword>
<evidence type="ECO:0000256" key="3">
    <source>
        <dbReference type="ARBA" id="ARBA00022840"/>
    </source>
</evidence>
<dbReference type="OMA" id="CQMDIEQ"/>
<protein>
    <recommendedName>
        <fullName evidence="4">Dephospho-CoA kinase domain-containing protein</fullName>
    </recommendedName>
</protein>
<proteinExistence type="inferred from homology"/>
<dbReference type="OrthoDB" id="247245at2759"/>
<dbReference type="GO" id="GO:0005524">
    <property type="term" value="F:ATP binding"/>
    <property type="evidence" value="ECO:0007669"/>
    <property type="project" value="UniProtKB-KW"/>
</dbReference>
<dbReference type="GO" id="GO:0015937">
    <property type="term" value="P:coenzyme A biosynthetic process"/>
    <property type="evidence" value="ECO:0007669"/>
    <property type="project" value="InterPro"/>
</dbReference>
<evidence type="ECO:0000313" key="7">
    <source>
        <dbReference type="Proteomes" id="UP000494040"/>
    </source>
</evidence>
<dbReference type="PROSITE" id="PS51219">
    <property type="entry name" value="DPCK"/>
    <property type="match status" value="1"/>
</dbReference>
<dbReference type="Pfam" id="PF01121">
    <property type="entry name" value="CoaE"/>
    <property type="match status" value="1"/>
</dbReference>
<dbReference type="AlphaFoldDB" id="A0A8I6S4A2"/>
<dbReference type="GO" id="GO:0005737">
    <property type="term" value="C:cytoplasm"/>
    <property type="evidence" value="ECO:0007669"/>
    <property type="project" value="UniProtKB-ARBA"/>
</dbReference>
<keyword evidence="5" id="KW-0472">Membrane</keyword>
<dbReference type="HAMAP" id="MF_00376">
    <property type="entry name" value="Dephospho_CoA_kinase"/>
    <property type="match status" value="1"/>
</dbReference>
<evidence type="ECO:0000256" key="2">
    <source>
        <dbReference type="ARBA" id="ARBA00022741"/>
    </source>
</evidence>
<organism evidence="6 7">
    <name type="scientific">Cimex lectularius</name>
    <name type="common">Bed bug</name>
    <name type="synonym">Acanthia lectularia</name>
    <dbReference type="NCBI Taxonomy" id="79782"/>
    <lineage>
        <taxon>Eukaryota</taxon>
        <taxon>Metazoa</taxon>
        <taxon>Ecdysozoa</taxon>
        <taxon>Arthropoda</taxon>
        <taxon>Hexapoda</taxon>
        <taxon>Insecta</taxon>
        <taxon>Pterygota</taxon>
        <taxon>Neoptera</taxon>
        <taxon>Paraneoptera</taxon>
        <taxon>Hemiptera</taxon>
        <taxon>Heteroptera</taxon>
        <taxon>Panheteroptera</taxon>
        <taxon>Cimicomorpha</taxon>
        <taxon>Cimicidae</taxon>
        <taxon>Cimex</taxon>
    </lineage>
</organism>
<gene>
    <name evidence="6" type="primary">106671964</name>
</gene>
<dbReference type="FunFam" id="3.40.50.300:FF:000485">
    <property type="entry name" value="Dephospho-CoA kinase CAB5"/>
    <property type="match status" value="1"/>
</dbReference>
<keyword evidence="5" id="KW-0812">Transmembrane</keyword>
<reference evidence="6" key="1">
    <citation type="submission" date="2022-01" db="UniProtKB">
        <authorList>
            <consortium name="EnsemblMetazoa"/>
        </authorList>
    </citation>
    <scope>IDENTIFICATION</scope>
</reference>
<dbReference type="InterPro" id="IPR027417">
    <property type="entry name" value="P-loop_NTPase"/>
</dbReference>
<name>A0A8I6S4A2_CIMLE</name>
<keyword evidence="5" id="KW-1133">Transmembrane helix</keyword>
<evidence type="ECO:0000256" key="1">
    <source>
        <dbReference type="ARBA" id="ARBA00009018"/>
    </source>
</evidence>
<dbReference type="GO" id="GO:0004140">
    <property type="term" value="F:dephospho-CoA kinase activity"/>
    <property type="evidence" value="ECO:0007669"/>
    <property type="project" value="InterPro"/>
</dbReference>
<evidence type="ECO:0000313" key="6">
    <source>
        <dbReference type="EnsemblMetazoa" id="XP_014258472.1"/>
    </source>
</evidence>
<dbReference type="CDD" id="cd02022">
    <property type="entry name" value="DPCK"/>
    <property type="match status" value="1"/>
</dbReference>
<keyword evidence="7" id="KW-1185">Reference proteome</keyword>
<dbReference type="EnsemblMetazoa" id="XM_014402986.2">
    <property type="protein sequence ID" value="XP_014258472.1"/>
    <property type="gene ID" value="LOC106671964"/>
</dbReference>
<evidence type="ECO:0000256" key="5">
    <source>
        <dbReference type="SAM" id="Phobius"/>
    </source>
</evidence>
<feature type="transmembrane region" description="Helical" evidence="5">
    <location>
        <begin position="205"/>
        <end position="225"/>
    </location>
</feature>